<name>A0A6J7JH05_9ZZZZ</name>
<dbReference type="PANTHER" id="PTHR13822:SF10">
    <property type="entry name" value="ATP SYNTHASE EPSILON CHAIN, CHLOROPLASTIC"/>
    <property type="match status" value="1"/>
</dbReference>
<proteinExistence type="inferred from homology"/>
<dbReference type="Gene3D" id="2.60.15.10">
    <property type="entry name" value="F0F1 ATP synthase delta/epsilon subunit, N-terminal"/>
    <property type="match status" value="1"/>
</dbReference>
<dbReference type="EMBL" id="CAFBMX010000011">
    <property type="protein sequence ID" value="CAB4942808.1"/>
    <property type="molecule type" value="Genomic_DNA"/>
</dbReference>
<dbReference type="GO" id="GO:0045259">
    <property type="term" value="C:proton-transporting ATP synthase complex"/>
    <property type="evidence" value="ECO:0007669"/>
    <property type="project" value="UniProtKB-KW"/>
</dbReference>
<evidence type="ECO:0000256" key="2">
    <source>
        <dbReference type="ARBA" id="ARBA00005712"/>
    </source>
</evidence>
<keyword evidence="7" id="KW-0066">ATP synthesis</keyword>
<dbReference type="PANTHER" id="PTHR13822">
    <property type="entry name" value="ATP SYNTHASE DELTA/EPSILON CHAIN"/>
    <property type="match status" value="1"/>
</dbReference>
<keyword evidence="3" id="KW-0813">Transport</keyword>
<accession>A0A6J7JH05</accession>
<dbReference type="SUPFAM" id="SSF51344">
    <property type="entry name" value="Epsilon subunit of F1F0-ATP synthase N-terminal domain"/>
    <property type="match status" value="1"/>
</dbReference>
<evidence type="ECO:0000256" key="6">
    <source>
        <dbReference type="ARBA" id="ARBA00023196"/>
    </source>
</evidence>
<dbReference type="CDD" id="cd12152">
    <property type="entry name" value="F1-ATPase_delta"/>
    <property type="match status" value="1"/>
</dbReference>
<reference evidence="9" key="1">
    <citation type="submission" date="2020-05" db="EMBL/GenBank/DDBJ databases">
        <authorList>
            <person name="Chiriac C."/>
            <person name="Salcher M."/>
            <person name="Ghai R."/>
            <person name="Kavagutti S V."/>
        </authorList>
    </citation>
    <scope>NUCLEOTIDE SEQUENCE</scope>
</reference>
<keyword evidence="6" id="KW-0139">CF(1)</keyword>
<dbReference type="InterPro" id="IPR001469">
    <property type="entry name" value="ATP_synth_F1_dsu/esu"/>
</dbReference>
<protein>
    <submittedName>
        <fullName evidence="9">Unannotated protein</fullName>
    </submittedName>
</protein>
<evidence type="ECO:0000256" key="3">
    <source>
        <dbReference type="ARBA" id="ARBA00022448"/>
    </source>
</evidence>
<evidence type="ECO:0000256" key="7">
    <source>
        <dbReference type="ARBA" id="ARBA00023310"/>
    </source>
</evidence>
<dbReference type="InterPro" id="IPR036771">
    <property type="entry name" value="ATPsynth_dsu/esu_N"/>
</dbReference>
<dbReference type="NCBIfam" id="TIGR01216">
    <property type="entry name" value="ATP_synt_epsi"/>
    <property type="match status" value="1"/>
</dbReference>
<dbReference type="HAMAP" id="MF_00530">
    <property type="entry name" value="ATP_synth_epsil_bac"/>
    <property type="match status" value="1"/>
</dbReference>
<dbReference type="Pfam" id="PF02823">
    <property type="entry name" value="ATP-synt_DE_N"/>
    <property type="match status" value="1"/>
</dbReference>
<evidence type="ECO:0000259" key="8">
    <source>
        <dbReference type="Pfam" id="PF02823"/>
    </source>
</evidence>
<evidence type="ECO:0000313" key="9">
    <source>
        <dbReference type="EMBL" id="CAB4942808.1"/>
    </source>
</evidence>
<dbReference type="InterPro" id="IPR020546">
    <property type="entry name" value="ATP_synth_F1_dsu/esu_N"/>
</dbReference>
<comment type="subcellular location">
    <subcellularLocation>
        <location evidence="1">Membrane</location>
        <topology evidence="1">Peripheral membrane protein</topology>
    </subcellularLocation>
</comment>
<evidence type="ECO:0000256" key="1">
    <source>
        <dbReference type="ARBA" id="ARBA00004170"/>
    </source>
</evidence>
<dbReference type="AlphaFoldDB" id="A0A6J7JH05"/>
<keyword evidence="5" id="KW-0472">Membrane</keyword>
<dbReference type="GO" id="GO:0046933">
    <property type="term" value="F:proton-transporting ATP synthase activity, rotational mechanism"/>
    <property type="evidence" value="ECO:0007669"/>
    <property type="project" value="InterPro"/>
</dbReference>
<evidence type="ECO:0000256" key="5">
    <source>
        <dbReference type="ARBA" id="ARBA00023136"/>
    </source>
</evidence>
<comment type="similarity">
    <text evidence="2">Belongs to the ATPase epsilon chain family.</text>
</comment>
<gene>
    <name evidence="9" type="ORF">UFOPK3674_01928</name>
</gene>
<organism evidence="9">
    <name type="scientific">freshwater metagenome</name>
    <dbReference type="NCBI Taxonomy" id="449393"/>
    <lineage>
        <taxon>unclassified sequences</taxon>
        <taxon>metagenomes</taxon>
        <taxon>ecological metagenomes</taxon>
    </lineage>
</organism>
<evidence type="ECO:0000256" key="4">
    <source>
        <dbReference type="ARBA" id="ARBA00023065"/>
    </source>
</evidence>
<feature type="domain" description="ATP synthase F1 complex delta/epsilon subunit N-terminal" evidence="8">
    <location>
        <begin position="6"/>
        <end position="85"/>
    </location>
</feature>
<sequence length="140" mass="15393">MARTTFQVEVLTPEGAIFDEQVEMLSTRTEVGSLGILANHTPLLGMLAPTELRLYRSETDIVRFAQGEGYIQVGENRALVLVEDAVRPEDLDVDALREKLKTAEAELAAAAPGTEAQRRAQRDKRRCEAFLEVAGVDTGH</sequence>
<keyword evidence="4" id="KW-0406">Ion transport</keyword>